<dbReference type="OrthoDB" id="8439474at2"/>
<dbReference type="InterPro" id="IPR016181">
    <property type="entry name" value="Acyl_CoA_acyltransferase"/>
</dbReference>
<dbReference type="Gene3D" id="3.40.630.30">
    <property type="match status" value="1"/>
</dbReference>
<dbReference type="AlphaFoldDB" id="A0A073JV24"/>
<protein>
    <submittedName>
        <fullName evidence="1">Uncharacterized protein</fullName>
    </submittedName>
</protein>
<organism evidence="1 2">
    <name type="scientific">Bacillus manliponensis</name>
    <dbReference type="NCBI Taxonomy" id="574376"/>
    <lineage>
        <taxon>Bacteria</taxon>
        <taxon>Bacillati</taxon>
        <taxon>Bacillota</taxon>
        <taxon>Bacilli</taxon>
        <taxon>Bacillales</taxon>
        <taxon>Bacillaceae</taxon>
        <taxon>Bacillus</taxon>
        <taxon>Bacillus cereus group</taxon>
    </lineage>
</organism>
<dbReference type="RefSeq" id="WP_034641622.1">
    <property type="nucleotide sequence ID" value="NZ_CBCSJC010000013.1"/>
</dbReference>
<comment type="caution">
    <text evidence="1">The sequence shown here is derived from an EMBL/GenBank/DDBJ whole genome shotgun (WGS) entry which is preliminary data.</text>
</comment>
<name>A0A073JV24_9BACI</name>
<gene>
    <name evidence="1" type="ORF">BAMA_06265</name>
</gene>
<dbReference type="eggNOG" id="COG3393">
    <property type="taxonomic scope" value="Bacteria"/>
</dbReference>
<dbReference type="Pfam" id="PF12746">
    <property type="entry name" value="GNAT_acetyltran"/>
    <property type="match status" value="1"/>
</dbReference>
<evidence type="ECO:0000313" key="2">
    <source>
        <dbReference type="Proteomes" id="UP000027822"/>
    </source>
</evidence>
<sequence>MTIQANVLFSHDRLGRIISVNEPGNSIAPRFFLGCTNNGNVTRYRYDLPNETISELKQLVSKHSNYIDLAKIVNILSREQKINNIWVGPAFMFSNHLTMPNRVIRITDSNKELLQCNFPKLLEQLEWRQPCFAIIDKGTAVSICCSARSTSSASEASVETLEDFQGKGYGSDVVTAWAIAVQKEQRIPLYSTSWDNFSSQALAKKLKLINYGTDVHIT</sequence>
<dbReference type="STRING" id="574376.BAMA_06265"/>
<dbReference type="InterPro" id="IPR027365">
    <property type="entry name" value="GNAT_acetyltra_YdfB-like"/>
</dbReference>
<dbReference type="EMBL" id="JOTN01000016">
    <property type="protein sequence ID" value="KEK18165.1"/>
    <property type="molecule type" value="Genomic_DNA"/>
</dbReference>
<evidence type="ECO:0000313" key="1">
    <source>
        <dbReference type="EMBL" id="KEK18165.1"/>
    </source>
</evidence>
<proteinExistence type="predicted"/>
<dbReference type="SUPFAM" id="SSF55729">
    <property type="entry name" value="Acyl-CoA N-acyltransferases (Nat)"/>
    <property type="match status" value="1"/>
</dbReference>
<accession>A0A073JV24</accession>
<reference evidence="1 2" key="1">
    <citation type="submission" date="2014-06" db="EMBL/GenBank/DDBJ databases">
        <title>Draft genome sequence of Bacillus manliponensis JCM 15802 (MCCC 1A00708).</title>
        <authorList>
            <person name="Lai Q."/>
            <person name="Liu Y."/>
            <person name="Shao Z."/>
        </authorList>
    </citation>
    <scope>NUCLEOTIDE SEQUENCE [LARGE SCALE GENOMIC DNA]</scope>
    <source>
        <strain evidence="1 2">JCM 15802</strain>
    </source>
</reference>
<keyword evidence="2" id="KW-1185">Reference proteome</keyword>
<dbReference type="Proteomes" id="UP000027822">
    <property type="component" value="Unassembled WGS sequence"/>
</dbReference>